<evidence type="ECO:0000256" key="1">
    <source>
        <dbReference type="SAM" id="Phobius"/>
    </source>
</evidence>
<keyword evidence="1" id="KW-1133">Transmembrane helix</keyword>
<organism evidence="2 3">
    <name type="scientific">Streptomyces formicae</name>
    <dbReference type="NCBI Taxonomy" id="1616117"/>
    <lineage>
        <taxon>Bacteria</taxon>
        <taxon>Bacillati</taxon>
        <taxon>Actinomycetota</taxon>
        <taxon>Actinomycetes</taxon>
        <taxon>Kitasatosporales</taxon>
        <taxon>Streptomycetaceae</taxon>
        <taxon>Streptomyces</taxon>
    </lineage>
</organism>
<evidence type="ECO:0000313" key="3">
    <source>
        <dbReference type="Proteomes" id="UP000221011"/>
    </source>
</evidence>
<accession>A0A291QHA9</accession>
<feature type="transmembrane region" description="Helical" evidence="1">
    <location>
        <begin position="32"/>
        <end position="53"/>
    </location>
</feature>
<dbReference type="KEGG" id="sfk:KY5_6073"/>
<dbReference type="EMBL" id="CP022685">
    <property type="protein sequence ID" value="ATL31091.1"/>
    <property type="molecule type" value="Genomic_DNA"/>
</dbReference>
<dbReference type="AlphaFoldDB" id="A0A291QHA9"/>
<keyword evidence="1" id="KW-0812">Transmembrane</keyword>
<feature type="transmembrane region" description="Helical" evidence="1">
    <location>
        <begin position="59"/>
        <end position="81"/>
    </location>
</feature>
<protein>
    <recommendedName>
        <fullName evidence="4">DUF304 domain-containing protein</fullName>
    </recommendedName>
</protein>
<gene>
    <name evidence="2" type="ORF">KY5_6073</name>
</gene>
<keyword evidence="1" id="KW-0472">Membrane</keyword>
<evidence type="ECO:0000313" key="2">
    <source>
        <dbReference type="EMBL" id="ATL31091.1"/>
    </source>
</evidence>
<evidence type="ECO:0008006" key="4">
    <source>
        <dbReference type="Google" id="ProtNLM"/>
    </source>
</evidence>
<name>A0A291QHA9_9ACTN</name>
<reference evidence="2 3" key="1">
    <citation type="submission" date="2017-08" db="EMBL/GenBank/DDBJ databases">
        <title>Complete Genome Sequence of Streptomyces formicae KY5, the formicamycin producer.</title>
        <authorList>
            <person name="Holmes N.A."/>
            <person name="Devine R."/>
            <person name="Qin Z."/>
            <person name="Seipke R.F."/>
            <person name="Wilkinson B."/>
            <person name="Hutchings M.I."/>
        </authorList>
    </citation>
    <scope>NUCLEOTIDE SEQUENCE [LARGE SCALE GENOMIC DNA]</scope>
    <source>
        <strain evidence="2 3">KY5</strain>
    </source>
</reference>
<dbReference type="Proteomes" id="UP000221011">
    <property type="component" value="Chromosome"/>
</dbReference>
<sequence length="172" mass="19181">MRNDDKRTEVVLTMSAEAGPHRKWRVAMPMRFMATCVSLAFLFFSGGVIWPWLTGAPAAEYMLACPFFLGGAIVGFLYSFATSLAITEDRLIVRNLGLLDWMPLQEIKSVEAGYGGLTITAHDGRVLRARAVEKPNYAQWLGRRTRADRVVEEIRFAAGLTTGRRLRGRAEG</sequence>
<keyword evidence="3" id="KW-1185">Reference proteome</keyword>
<proteinExistence type="predicted"/>